<evidence type="ECO:0000313" key="3">
    <source>
        <dbReference type="Proteomes" id="UP000031866"/>
    </source>
</evidence>
<feature type="domain" description="Two component regulator three Y" evidence="1">
    <location>
        <begin position="353"/>
        <end position="413"/>
    </location>
</feature>
<protein>
    <submittedName>
        <fullName evidence="2">Triple tyrosine motif-containing protein</fullName>
    </submittedName>
</protein>
<dbReference type="NCBIfam" id="NF010681">
    <property type="entry name" value="PRK14081.1"/>
    <property type="match status" value="1"/>
</dbReference>
<feature type="domain" description="Two component regulator three Y" evidence="1">
    <location>
        <begin position="638"/>
        <end position="701"/>
    </location>
</feature>
<dbReference type="RefSeq" id="WP_041893700.1">
    <property type="nucleotide sequence ID" value="NZ_CP010086.2"/>
</dbReference>
<sequence>MEELQLKYVEIAFDKQAPQKVGTEINISGKIDGEIENLEYKFIVGKGGVWNTIQEFSEKNYCIWKPKREGEYMVMVQARERDGKKPLDYLAKEDYSIVTEEVSNTVDKETSIQDVTNDEEIKSACNDKESNLLASEKEDPILCNIEFKEAMNSIEDNVVFLEVKEISRAEKEVLISNSYADEEISSSNDIKEVEDTVDNTQYNEEVLNKILIQNNAQIEPSFIKDIRIDKEEIKVGEKCCIEIKTDDENVYLYRYYIKKNNEWDIIKDYDKSNILKYTANESGNKEFLIQCKRMDSTETFEDHRIITLKVREIDKVEITNFKCLNNSLIAGEKLGFIVETNIEEPVSNEDIVLLYKFYKIYKDGKSICIQDYSTKNNVYYKETEAGSYRILCLVKSIFSNKEYDDRAILVYSVKPYKTIKINNFVADSNSPKISGSSIKFTSEIEGGNKVIYRYQVNGSIKEDTGFIEKSEFVWKPSEAGEYDIILYVKDINYKGDYEDLKRITFNIEKKSEKPVKILDIVVDKEKKIIAGEPVNITVNAEGGIKLQYAFTIRKDGRRLEGVDYNKSNWINFIPNQAGEYEVEIRLKDKYSDKSYDAQTVIYLKALEYLPGEIDYIILPYKETHLIGEAVEFECIVQNTQNTLLKYETKINGHSIEKTEFSKNKKLRFIPKTAGKYTIEVYAKNVKCTSEYDSKKQINLYVSEASPVIETNIIANTLEGHVNEELTFEAISRGGKNVCYEFYLMENNEWRKVQAYSRKHYYSFMPFTQGKYKILALAKSYYKKVSYEDYAEVTFYVKGLKG</sequence>
<dbReference type="KEGG" id="cbei:LF65_00378"/>
<reference evidence="3" key="1">
    <citation type="submission" date="2014-12" db="EMBL/GenBank/DDBJ databases">
        <title>Genome sequence of Clostridium beijerinckii strain 59B.</title>
        <authorList>
            <person name="Little G.T."/>
            <person name="Minton N.P."/>
        </authorList>
    </citation>
    <scope>NUCLEOTIDE SEQUENCE [LARGE SCALE GENOMIC DNA]</scope>
    <source>
        <strain evidence="3">59B</strain>
    </source>
</reference>
<dbReference type="EMBL" id="CP010086">
    <property type="protein sequence ID" value="AJG97046.1"/>
    <property type="molecule type" value="Genomic_DNA"/>
</dbReference>
<feature type="domain" description="Two component regulator three Y" evidence="1">
    <location>
        <begin position="247"/>
        <end position="310"/>
    </location>
</feature>
<evidence type="ECO:0000259" key="1">
    <source>
        <dbReference type="Pfam" id="PF07495"/>
    </source>
</evidence>
<dbReference type="InterPro" id="IPR011123">
    <property type="entry name" value="Y_Y_Y"/>
</dbReference>
<name>A0A0B5QFL2_CLOBE</name>
<dbReference type="Pfam" id="PF07495">
    <property type="entry name" value="Y_Y_Y"/>
    <property type="match status" value="5"/>
</dbReference>
<dbReference type="STRING" id="1520.LF65_00378"/>
<dbReference type="Proteomes" id="UP000031866">
    <property type="component" value="Chromosome"/>
</dbReference>
<dbReference type="OrthoDB" id="1925648at2"/>
<proteinExistence type="predicted"/>
<feature type="domain" description="Two component regulator three Y" evidence="1">
    <location>
        <begin position="540"/>
        <end position="600"/>
    </location>
</feature>
<gene>
    <name evidence="2" type="ORF">LF65_00378</name>
</gene>
<dbReference type="AlphaFoldDB" id="A0A0B5QFL2"/>
<organism evidence="2 3">
    <name type="scientific">Clostridium beijerinckii</name>
    <name type="common">Clostridium MP</name>
    <dbReference type="NCBI Taxonomy" id="1520"/>
    <lineage>
        <taxon>Bacteria</taxon>
        <taxon>Bacillati</taxon>
        <taxon>Bacillota</taxon>
        <taxon>Clostridia</taxon>
        <taxon>Eubacteriales</taxon>
        <taxon>Clostridiaceae</taxon>
        <taxon>Clostridium</taxon>
    </lineage>
</organism>
<accession>A0A0B5QFL2</accession>
<evidence type="ECO:0000313" key="2">
    <source>
        <dbReference type="EMBL" id="AJG97046.1"/>
    </source>
</evidence>
<feature type="domain" description="Two component regulator three Y" evidence="1">
    <location>
        <begin position="36"/>
        <end position="95"/>
    </location>
</feature>